<dbReference type="Pfam" id="PF02311">
    <property type="entry name" value="AraC_binding"/>
    <property type="match status" value="1"/>
</dbReference>
<feature type="domain" description="HTH araC/xylS-type" evidence="4">
    <location>
        <begin position="195"/>
        <end position="299"/>
    </location>
</feature>
<proteinExistence type="predicted"/>
<evidence type="ECO:0000313" key="5">
    <source>
        <dbReference type="EMBL" id="OMD40660.1"/>
    </source>
</evidence>
<dbReference type="InterPro" id="IPR018060">
    <property type="entry name" value="HTH_AraC"/>
</dbReference>
<dbReference type="PRINTS" id="PR00032">
    <property type="entry name" value="HTHARAC"/>
</dbReference>
<dbReference type="Proteomes" id="UP000187412">
    <property type="component" value="Unassembled WGS sequence"/>
</dbReference>
<dbReference type="SUPFAM" id="SSF51215">
    <property type="entry name" value="Regulatory protein AraC"/>
    <property type="match status" value="1"/>
</dbReference>
<dbReference type="InterPro" id="IPR020449">
    <property type="entry name" value="Tscrpt_reg_AraC-type_HTH"/>
</dbReference>
<reference evidence="5 6" key="1">
    <citation type="submission" date="2016-10" db="EMBL/GenBank/DDBJ databases">
        <title>Paenibacillus species isolates.</title>
        <authorList>
            <person name="Beno S.M."/>
        </authorList>
    </citation>
    <scope>NUCLEOTIDE SEQUENCE [LARGE SCALE GENOMIC DNA]</scope>
    <source>
        <strain evidence="5 6">FSL H7-0744</strain>
    </source>
</reference>
<dbReference type="PROSITE" id="PS01124">
    <property type="entry name" value="HTH_ARAC_FAMILY_2"/>
    <property type="match status" value="1"/>
</dbReference>
<dbReference type="SMART" id="SM00342">
    <property type="entry name" value="HTH_ARAC"/>
    <property type="match status" value="1"/>
</dbReference>
<dbReference type="SUPFAM" id="SSF46689">
    <property type="entry name" value="Homeodomain-like"/>
    <property type="match status" value="2"/>
</dbReference>
<comment type="caution">
    <text evidence="5">The sequence shown here is derived from an EMBL/GenBank/DDBJ whole genome shotgun (WGS) entry which is preliminary data.</text>
</comment>
<dbReference type="Gene3D" id="1.10.10.60">
    <property type="entry name" value="Homeodomain-like"/>
    <property type="match status" value="2"/>
</dbReference>
<keyword evidence="2" id="KW-0238">DNA-binding</keyword>
<dbReference type="RefSeq" id="WP_076113819.1">
    <property type="nucleotide sequence ID" value="NZ_MPTB01000050.1"/>
</dbReference>
<keyword evidence="1" id="KW-0805">Transcription regulation</keyword>
<dbReference type="InterPro" id="IPR014710">
    <property type="entry name" value="RmlC-like_jellyroll"/>
</dbReference>
<organism evidence="5 6">
    <name type="scientific">Paenibacillus borealis</name>
    <dbReference type="NCBI Taxonomy" id="160799"/>
    <lineage>
        <taxon>Bacteria</taxon>
        <taxon>Bacillati</taxon>
        <taxon>Bacillota</taxon>
        <taxon>Bacilli</taxon>
        <taxon>Bacillales</taxon>
        <taxon>Paenibacillaceae</taxon>
        <taxon>Paenibacillus</taxon>
    </lineage>
</organism>
<dbReference type="Gene3D" id="2.60.120.10">
    <property type="entry name" value="Jelly Rolls"/>
    <property type="match status" value="1"/>
</dbReference>
<keyword evidence="3" id="KW-0804">Transcription</keyword>
<sequence length="302" mass="34300">MVSAFLPPVLGQSISETIIPDVKTTLNLFGMHLRKVSGEWDYPVHAHPQYEFNYVLEGEQLIIVNNHSYTQRAGDLVLLRPGDSHSSQSGNGKPFTYFCIHFDIDDKILISLLSRLNHVLFESDSTIAHKLGPVLSKLVEISKSIAGDITMSQRMRLQSAVFDLFAQLWEAFSIDAHLSSSTTYEKVELAHQIRSRLQGLVYQQFKLELPYDSHYGIDDIAAELGISASHCYRVFRQVFGMSPRVFLSEQMLHEAKVLLDDPSLSVSQISGILGYRDIAHFSRQFKRWYGKSPREYRGSTDE</sequence>
<accession>A0ABX3H1E9</accession>
<evidence type="ECO:0000259" key="4">
    <source>
        <dbReference type="PROSITE" id="PS01124"/>
    </source>
</evidence>
<gene>
    <name evidence="5" type="ORF">BSK56_28535</name>
</gene>
<dbReference type="Pfam" id="PF12833">
    <property type="entry name" value="HTH_18"/>
    <property type="match status" value="1"/>
</dbReference>
<evidence type="ECO:0000256" key="3">
    <source>
        <dbReference type="ARBA" id="ARBA00023163"/>
    </source>
</evidence>
<evidence type="ECO:0000313" key="6">
    <source>
        <dbReference type="Proteomes" id="UP000187412"/>
    </source>
</evidence>
<evidence type="ECO:0000256" key="1">
    <source>
        <dbReference type="ARBA" id="ARBA00023015"/>
    </source>
</evidence>
<keyword evidence="6" id="KW-1185">Reference proteome</keyword>
<dbReference type="PANTHER" id="PTHR43280:SF2">
    <property type="entry name" value="HTH-TYPE TRANSCRIPTIONAL REGULATOR EXSA"/>
    <property type="match status" value="1"/>
</dbReference>
<dbReference type="InterPro" id="IPR003313">
    <property type="entry name" value="AraC-bd"/>
</dbReference>
<dbReference type="InterPro" id="IPR037923">
    <property type="entry name" value="HTH-like"/>
</dbReference>
<dbReference type="InterPro" id="IPR009057">
    <property type="entry name" value="Homeodomain-like_sf"/>
</dbReference>
<dbReference type="PANTHER" id="PTHR43280">
    <property type="entry name" value="ARAC-FAMILY TRANSCRIPTIONAL REGULATOR"/>
    <property type="match status" value="1"/>
</dbReference>
<evidence type="ECO:0000256" key="2">
    <source>
        <dbReference type="ARBA" id="ARBA00023125"/>
    </source>
</evidence>
<protein>
    <submittedName>
        <fullName evidence="5">AraC family transcriptional regulator</fullName>
    </submittedName>
</protein>
<dbReference type="EMBL" id="MPTB01000050">
    <property type="protein sequence ID" value="OMD40660.1"/>
    <property type="molecule type" value="Genomic_DNA"/>
</dbReference>
<name>A0ABX3H1E9_PAEBO</name>